<dbReference type="SUPFAM" id="SSF54593">
    <property type="entry name" value="Glyoxalase/Bleomycin resistance protein/Dihydroxybiphenyl dioxygenase"/>
    <property type="match status" value="1"/>
</dbReference>
<reference evidence="2" key="1">
    <citation type="submission" date="2021-01" db="EMBL/GenBank/DDBJ databases">
        <title>Whole genome shotgun sequence of Virgisporangium ochraceum NBRC 16418.</title>
        <authorList>
            <person name="Komaki H."/>
            <person name="Tamura T."/>
        </authorList>
    </citation>
    <scope>NUCLEOTIDE SEQUENCE</scope>
    <source>
        <strain evidence="2">NBRC 16418</strain>
    </source>
</reference>
<gene>
    <name evidence="2" type="ORF">Voc01_018500</name>
</gene>
<dbReference type="PANTHER" id="PTHR35908">
    <property type="entry name" value="HYPOTHETICAL FUSION PROTEIN"/>
    <property type="match status" value="1"/>
</dbReference>
<dbReference type="EMBL" id="BOPH01000022">
    <property type="protein sequence ID" value="GIJ66933.1"/>
    <property type="molecule type" value="Genomic_DNA"/>
</dbReference>
<feature type="domain" description="Glyoxalase-like" evidence="1">
    <location>
        <begin position="9"/>
        <end position="129"/>
    </location>
</feature>
<evidence type="ECO:0000259" key="1">
    <source>
        <dbReference type="Pfam" id="PF18029"/>
    </source>
</evidence>
<dbReference type="AlphaFoldDB" id="A0A8J3ZQ20"/>
<comment type="caution">
    <text evidence="2">The sequence shown here is derived from an EMBL/GenBank/DDBJ whole genome shotgun (WGS) entry which is preliminary data.</text>
</comment>
<dbReference type="PANTHER" id="PTHR35908:SF1">
    <property type="entry name" value="CONSERVED PROTEIN"/>
    <property type="match status" value="1"/>
</dbReference>
<proteinExistence type="predicted"/>
<name>A0A8J3ZQ20_9ACTN</name>
<keyword evidence="3" id="KW-1185">Reference proteome</keyword>
<accession>A0A8J3ZQ20</accession>
<evidence type="ECO:0000313" key="2">
    <source>
        <dbReference type="EMBL" id="GIJ66933.1"/>
    </source>
</evidence>
<evidence type="ECO:0000313" key="3">
    <source>
        <dbReference type="Proteomes" id="UP000635606"/>
    </source>
</evidence>
<protein>
    <recommendedName>
        <fullName evidence="1">Glyoxalase-like domain-containing protein</fullName>
    </recommendedName>
</protein>
<dbReference type="CDD" id="cd06587">
    <property type="entry name" value="VOC"/>
    <property type="match status" value="1"/>
</dbReference>
<dbReference type="Pfam" id="PF18029">
    <property type="entry name" value="Glyoxalase_6"/>
    <property type="match status" value="1"/>
</dbReference>
<dbReference type="Gene3D" id="3.10.180.10">
    <property type="entry name" value="2,3-Dihydroxybiphenyl 1,2-Dioxygenase, domain 1"/>
    <property type="match status" value="1"/>
</dbReference>
<organism evidence="2 3">
    <name type="scientific">Virgisporangium ochraceum</name>
    <dbReference type="NCBI Taxonomy" id="65505"/>
    <lineage>
        <taxon>Bacteria</taxon>
        <taxon>Bacillati</taxon>
        <taxon>Actinomycetota</taxon>
        <taxon>Actinomycetes</taxon>
        <taxon>Micromonosporales</taxon>
        <taxon>Micromonosporaceae</taxon>
        <taxon>Virgisporangium</taxon>
    </lineage>
</organism>
<dbReference type="Proteomes" id="UP000635606">
    <property type="component" value="Unassembled WGS sequence"/>
</dbReference>
<sequence>MDGVARIRDVVVDCRHPAPLARFWAEVLDGFAVAPYDDEELARLRSIGVYDPEDDPSVLVERPGTAPRFFFQLVPEPKTVKNRLHLDLDADDPPAELARLLGLGATVVEEYEGDHVVLADPEGNEFCLMYQS</sequence>
<dbReference type="InterPro" id="IPR029068">
    <property type="entry name" value="Glyas_Bleomycin-R_OHBP_Dase"/>
</dbReference>
<dbReference type="InterPro" id="IPR041581">
    <property type="entry name" value="Glyoxalase_6"/>
</dbReference>